<evidence type="ECO:0000313" key="4">
    <source>
        <dbReference type="Proteomes" id="UP000013827"/>
    </source>
</evidence>
<feature type="compositionally biased region" description="Basic residues" evidence="1">
    <location>
        <begin position="280"/>
        <end position="293"/>
    </location>
</feature>
<dbReference type="KEGG" id="ehx:EMIHUDRAFT_238316"/>
<evidence type="ECO:0000256" key="2">
    <source>
        <dbReference type="SAM" id="SignalP"/>
    </source>
</evidence>
<keyword evidence="2" id="KW-0732">Signal</keyword>
<name>A0A0D3JMS3_EMIH1</name>
<evidence type="ECO:0000313" key="3">
    <source>
        <dbReference type="EnsemblProtists" id="EOD24808"/>
    </source>
</evidence>
<feature type="chain" id="PRO_5044291479" evidence="2">
    <location>
        <begin position="19"/>
        <end position="293"/>
    </location>
</feature>
<dbReference type="PaxDb" id="2903-EOD24808"/>
<evidence type="ECO:0000256" key="1">
    <source>
        <dbReference type="SAM" id="MobiDB-lite"/>
    </source>
</evidence>
<dbReference type="EnsemblProtists" id="EOD24808">
    <property type="protein sequence ID" value="EOD24808"/>
    <property type="gene ID" value="EMIHUDRAFT_238316"/>
</dbReference>
<feature type="compositionally biased region" description="Low complexity" evidence="1">
    <location>
        <begin position="270"/>
        <end position="279"/>
    </location>
</feature>
<reference evidence="3" key="2">
    <citation type="submission" date="2024-10" db="UniProtKB">
        <authorList>
            <consortium name="EnsemblProtists"/>
        </authorList>
    </citation>
    <scope>IDENTIFICATION</scope>
</reference>
<proteinExistence type="predicted"/>
<dbReference type="Gene3D" id="3.20.20.80">
    <property type="entry name" value="Glycosidases"/>
    <property type="match status" value="1"/>
</dbReference>
<keyword evidence="4" id="KW-1185">Reference proteome</keyword>
<accession>A0A0D3JMS3</accession>
<dbReference type="GeneID" id="17270353"/>
<sequence length="293" mass="32930">MTMALAVLAAGPAWHVAAAPPSAPLIGINYFAGWWTGPGDKWKEPWNTSVDWRPLYPGRVPLIGQYTTEQSTMDGDIVAASSAGVDFFSILWYDNYPCGHRAPGSGHLNDGLSLFMSSKEAHRMQFMIEWCIALPLFGVHSDMEWQRMVRDDWLPAFKHQSYLRVGGALVFKVHSGPAFKVNSSASDAVVSARLDFLRRLVRNAGLGEMIIGAGSTITDTSDPAEWWGFSYNFTNDYAGVLHDDPKWAGRVLPWRNESAFVREWRRKQARAAAQANPRRTWTRQKGTTRQRRK</sequence>
<dbReference type="Proteomes" id="UP000013827">
    <property type="component" value="Unassembled WGS sequence"/>
</dbReference>
<dbReference type="AlphaFoldDB" id="A0A0D3JMS3"/>
<organism evidence="3 4">
    <name type="scientific">Emiliania huxleyi (strain CCMP1516)</name>
    <dbReference type="NCBI Taxonomy" id="280463"/>
    <lineage>
        <taxon>Eukaryota</taxon>
        <taxon>Haptista</taxon>
        <taxon>Haptophyta</taxon>
        <taxon>Prymnesiophyceae</taxon>
        <taxon>Isochrysidales</taxon>
        <taxon>Noelaerhabdaceae</taxon>
        <taxon>Emiliania</taxon>
    </lineage>
</organism>
<feature type="signal peptide" evidence="2">
    <location>
        <begin position="1"/>
        <end position="18"/>
    </location>
</feature>
<protein>
    <submittedName>
        <fullName evidence="3">Uncharacterized protein</fullName>
    </submittedName>
</protein>
<dbReference type="HOGENOM" id="CLU_951331_0_0_1"/>
<feature type="region of interest" description="Disordered" evidence="1">
    <location>
        <begin position="270"/>
        <end position="293"/>
    </location>
</feature>
<dbReference type="RefSeq" id="XP_005777237.1">
    <property type="nucleotide sequence ID" value="XM_005777180.1"/>
</dbReference>
<reference evidence="4" key="1">
    <citation type="journal article" date="2013" name="Nature">
        <title>Pan genome of the phytoplankton Emiliania underpins its global distribution.</title>
        <authorList>
            <person name="Read B.A."/>
            <person name="Kegel J."/>
            <person name="Klute M.J."/>
            <person name="Kuo A."/>
            <person name="Lefebvre S.C."/>
            <person name="Maumus F."/>
            <person name="Mayer C."/>
            <person name="Miller J."/>
            <person name="Monier A."/>
            <person name="Salamov A."/>
            <person name="Young J."/>
            <person name="Aguilar M."/>
            <person name="Claverie J.M."/>
            <person name="Frickenhaus S."/>
            <person name="Gonzalez K."/>
            <person name="Herman E.K."/>
            <person name="Lin Y.C."/>
            <person name="Napier J."/>
            <person name="Ogata H."/>
            <person name="Sarno A.F."/>
            <person name="Shmutz J."/>
            <person name="Schroeder D."/>
            <person name="de Vargas C."/>
            <person name="Verret F."/>
            <person name="von Dassow P."/>
            <person name="Valentin K."/>
            <person name="Van de Peer Y."/>
            <person name="Wheeler G."/>
            <person name="Dacks J.B."/>
            <person name="Delwiche C.F."/>
            <person name="Dyhrman S.T."/>
            <person name="Glockner G."/>
            <person name="John U."/>
            <person name="Richards T."/>
            <person name="Worden A.Z."/>
            <person name="Zhang X."/>
            <person name="Grigoriev I.V."/>
            <person name="Allen A.E."/>
            <person name="Bidle K."/>
            <person name="Borodovsky M."/>
            <person name="Bowler C."/>
            <person name="Brownlee C."/>
            <person name="Cock J.M."/>
            <person name="Elias M."/>
            <person name="Gladyshev V.N."/>
            <person name="Groth M."/>
            <person name="Guda C."/>
            <person name="Hadaegh A."/>
            <person name="Iglesias-Rodriguez M.D."/>
            <person name="Jenkins J."/>
            <person name="Jones B.M."/>
            <person name="Lawson T."/>
            <person name="Leese F."/>
            <person name="Lindquist E."/>
            <person name="Lobanov A."/>
            <person name="Lomsadze A."/>
            <person name="Malik S.B."/>
            <person name="Marsh M.E."/>
            <person name="Mackinder L."/>
            <person name="Mock T."/>
            <person name="Mueller-Roeber B."/>
            <person name="Pagarete A."/>
            <person name="Parker M."/>
            <person name="Probert I."/>
            <person name="Quesneville H."/>
            <person name="Raines C."/>
            <person name="Rensing S.A."/>
            <person name="Riano-Pachon D.M."/>
            <person name="Richier S."/>
            <person name="Rokitta S."/>
            <person name="Shiraiwa Y."/>
            <person name="Soanes D.M."/>
            <person name="van der Giezen M."/>
            <person name="Wahlund T.M."/>
            <person name="Williams B."/>
            <person name="Wilson W."/>
            <person name="Wolfe G."/>
            <person name="Wurch L.L."/>
        </authorList>
    </citation>
    <scope>NUCLEOTIDE SEQUENCE</scope>
</reference>